<evidence type="ECO:0000313" key="3">
    <source>
        <dbReference type="Proteomes" id="UP000011864"/>
    </source>
</evidence>
<dbReference type="Pfam" id="PF14559">
    <property type="entry name" value="TPR_19"/>
    <property type="match status" value="2"/>
</dbReference>
<dbReference type="SUPFAM" id="SSF81901">
    <property type="entry name" value="HCP-like"/>
    <property type="match status" value="1"/>
</dbReference>
<dbReference type="PATRIC" id="fig|1129794.4.peg.4152"/>
<name>K7AJ02_9ALTE</name>
<dbReference type="eggNOG" id="COG2956">
    <property type="taxonomic scope" value="Bacteria"/>
</dbReference>
<sequence length="917" mass="101722">MKFTLKVLPVIVTLALVGCSEPTPDEYIAEAQVKITQDQTPAAIILIKNAIQADPKNPEARYLLGKVYVERGAAEAAEKELTRALELGYEPNDVLPLLAKAYNLQYKNQQIIDLVDNAKNIDPVVETSLLLYQTLAYFALDKPAKAKQAVAIANEISAESIYSQLGSAYLSMSDKQLGDAIIKIETLLSLQPDLPEANLLKAQLATLNKDFAGAVTSFEKYYELLPEVPQSRIFLAIAYIKNQQFELAEKHLDLLLKINSTQPFLNQLKGLVRYQDADFGQAKIHMELAIQNGLDNVPNRVIAGIIATRLENYEQAYRYLESVQEEVPDEHPTRGLFAAVALKLGYNMVATNTLIGSVGLTENDMPILSAASVQLLRDGKLAQGKKLLSKFDSIDFTDPMKIAQKGLVRLSLNDLEGIVDLKKALSLNPDLNAANVGLAFAYINNGLYAEAIELGEKWILENPDNAEGYILTGIAYSKTGQNEESESMYRSALKIDKSNPAANLYYVDKAVKNKQPEIGLPYLDIILNSHPTNMAALGKYFVIQHQLGNTDKGLVPLLKAINENPGTEKINLLYAQALFTSKRFIESIETLEKMEPSNRYPNEFWIVLGNSYFFTGQKDKALNFSQTWVKTAPLSKLAHLRQISINEEYGNLKRALELSKTGQVQFPNDPQFTVLAVHFSVLNGELTAARANFDLLTTEIKSSNLGQGLEGQILLESGDAVNAFQKLKRFYEDSPSDRNATFVAKAFKYQQKLAEAISFLKEHIENGVYNISHRRQIAELAIGNNDYEEAALQYFAVLERDGNDLRALNNLANIMILQKSPVKALKYAQQAFDILPDNASIMDTYAYSLHLNGETQQSLPIFRKAIYTDPSATEIGVHYLEALLAVGQIDKAKILIASLKTDDPALVAKIAEIQSKI</sequence>
<dbReference type="PANTHER" id="PTHR12558:SF13">
    <property type="entry name" value="CELL DIVISION CYCLE PROTEIN 27 HOMOLOG"/>
    <property type="match status" value="1"/>
</dbReference>
<dbReference type="Proteomes" id="UP000011864">
    <property type="component" value="Chromosome"/>
</dbReference>
<keyword evidence="3" id="KW-1185">Reference proteome</keyword>
<reference evidence="2 3" key="1">
    <citation type="journal article" date="2013" name="Genome Announc.">
        <title>Complete Genome Sequence of Glaciecola psychrophila Strain 170T.</title>
        <authorList>
            <person name="Yin J."/>
            <person name="Chen J."/>
            <person name="Liu G."/>
            <person name="Yu Y."/>
            <person name="Song L."/>
            <person name="Wang X."/>
            <person name="Qu X."/>
        </authorList>
    </citation>
    <scope>NUCLEOTIDE SEQUENCE [LARGE SCALE GENOMIC DNA]</scope>
    <source>
        <strain evidence="2 3">170</strain>
    </source>
</reference>
<dbReference type="eggNOG" id="COG0457">
    <property type="taxonomic scope" value="Bacteria"/>
</dbReference>
<evidence type="ECO:0000256" key="1">
    <source>
        <dbReference type="PROSITE-ProRule" id="PRU00339"/>
    </source>
</evidence>
<dbReference type="InterPro" id="IPR011990">
    <property type="entry name" value="TPR-like_helical_dom_sf"/>
</dbReference>
<dbReference type="Gene3D" id="1.25.40.10">
    <property type="entry name" value="Tetratricopeptide repeat domain"/>
    <property type="match status" value="4"/>
</dbReference>
<dbReference type="Pfam" id="PF13432">
    <property type="entry name" value="TPR_16"/>
    <property type="match status" value="1"/>
</dbReference>
<keyword evidence="1" id="KW-0802">TPR repeat</keyword>
<dbReference type="STRING" id="1129794.C427_4170"/>
<proteinExistence type="predicted"/>
<dbReference type="InterPro" id="IPR014266">
    <property type="entry name" value="PEP-CTERM_TPR_PrsT"/>
</dbReference>
<dbReference type="AlphaFoldDB" id="K7AJ02"/>
<evidence type="ECO:0000313" key="2">
    <source>
        <dbReference type="EMBL" id="AGH46275.1"/>
    </source>
</evidence>
<dbReference type="PANTHER" id="PTHR12558">
    <property type="entry name" value="CELL DIVISION CYCLE 16,23,27"/>
    <property type="match status" value="1"/>
</dbReference>
<dbReference type="KEGG" id="gps:C427_4170"/>
<dbReference type="SUPFAM" id="SSF48452">
    <property type="entry name" value="TPR-like"/>
    <property type="match status" value="3"/>
</dbReference>
<dbReference type="HOGENOM" id="CLU_007251_0_2_6"/>
<dbReference type="OrthoDB" id="7052525at2"/>
<protein>
    <submittedName>
        <fullName evidence="2">Uncharacterized protein</fullName>
    </submittedName>
</protein>
<feature type="repeat" description="TPR" evidence="1">
    <location>
        <begin position="466"/>
        <end position="499"/>
    </location>
</feature>
<feature type="repeat" description="TPR" evidence="1">
    <location>
        <begin position="58"/>
        <end position="91"/>
    </location>
</feature>
<dbReference type="PROSITE" id="PS51257">
    <property type="entry name" value="PROKAR_LIPOPROTEIN"/>
    <property type="match status" value="1"/>
</dbReference>
<dbReference type="SMART" id="SM00028">
    <property type="entry name" value="TPR"/>
    <property type="match status" value="10"/>
</dbReference>
<accession>K7AJ02</accession>
<dbReference type="PROSITE" id="PS50005">
    <property type="entry name" value="TPR"/>
    <property type="match status" value="2"/>
</dbReference>
<dbReference type="RefSeq" id="WP_007643700.1">
    <property type="nucleotide sequence ID" value="NC_020514.1"/>
</dbReference>
<dbReference type="InterPro" id="IPR019734">
    <property type="entry name" value="TPR_rpt"/>
</dbReference>
<gene>
    <name evidence="2" type="ORF">C427_4170</name>
</gene>
<dbReference type="NCBIfam" id="TIGR02917">
    <property type="entry name" value="PEP_TPR_lipo"/>
    <property type="match status" value="1"/>
</dbReference>
<dbReference type="EMBL" id="CP003837">
    <property type="protein sequence ID" value="AGH46275.1"/>
    <property type="molecule type" value="Genomic_DNA"/>
</dbReference>
<organism evidence="2 3">
    <name type="scientific">Paraglaciecola psychrophila 170</name>
    <dbReference type="NCBI Taxonomy" id="1129794"/>
    <lineage>
        <taxon>Bacteria</taxon>
        <taxon>Pseudomonadati</taxon>
        <taxon>Pseudomonadota</taxon>
        <taxon>Gammaproteobacteria</taxon>
        <taxon>Alteromonadales</taxon>
        <taxon>Alteromonadaceae</taxon>
        <taxon>Paraglaciecola</taxon>
    </lineage>
</organism>